<accession>A0AA37SCV1</accession>
<dbReference type="Pfam" id="PF00440">
    <property type="entry name" value="TetR_N"/>
    <property type="match status" value="1"/>
</dbReference>
<dbReference type="GO" id="GO:0003677">
    <property type="term" value="F:DNA binding"/>
    <property type="evidence" value="ECO:0007669"/>
    <property type="project" value="UniProtKB-UniRule"/>
</dbReference>
<evidence type="ECO:0000313" key="5">
    <source>
        <dbReference type="Proteomes" id="UP001161389"/>
    </source>
</evidence>
<feature type="DNA-binding region" description="H-T-H motif" evidence="2">
    <location>
        <begin position="33"/>
        <end position="52"/>
    </location>
</feature>
<dbReference type="PANTHER" id="PTHR43479:SF11">
    <property type="entry name" value="ACREF_ENVCD OPERON REPRESSOR-RELATED"/>
    <property type="match status" value="1"/>
</dbReference>
<evidence type="ECO:0000313" key="4">
    <source>
        <dbReference type="EMBL" id="GLQ33099.1"/>
    </source>
</evidence>
<protein>
    <recommendedName>
        <fullName evidence="3">HTH tetR-type domain-containing protein</fullName>
    </recommendedName>
</protein>
<evidence type="ECO:0000256" key="2">
    <source>
        <dbReference type="PROSITE-ProRule" id="PRU00335"/>
    </source>
</evidence>
<proteinExistence type="predicted"/>
<dbReference type="InterPro" id="IPR001647">
    <property type="entry name" value="HTH_TetR"/>
</dbReference>
<dbReference type="Proteomes" id="UP001161389">
    <property type="component" value="Unassembled WGS sequence"/>
</dbReference>
<keyword evidence="5" id="KW-1185">Reference proteome</keyword>
<evidence type="ECO:0000259" key="3">
    <source>
        <dbReference type="PROSITE" id="PS50977"/>
    </source>
</evidence>
<dbReference type="SUPFAM" id="SSF46689">
    <property type="entry name" value="Homeodomain-like"/>
    <property type="match status" value="1"/>
</dbReference>
<dbReference type="InterPro" id="IPR009057">
    <property type="entry name" value="Homeodomain-like_sf"/>
</dbReference>
<name>A0AA37SCV1_9GAMM</name>
<comment type="caution">
    <text evidence="4">The sequence shown here is derived from an EMBL/GenBank/DDBJ whole genome shotgun (WGS) entry which is preliminary data.</text>
</comment>
<dbReference type="EMBL" id="BSNM01000016">
    <property type="protein sequence ID" value="GLQ33099.1"/>
    <property type="molecule type" value="Genomic_DNA"/>
</dbReference>
<dbReference type="PRINTS" id="PR00455">
    <property type="entry name" value="HTHTETR"/>
</dbReference>
<dbReference type="PANTHER" id="PTHR43479">
    <property type="entry name" value="ACREF/ENVCD OPERON REPRESSOR-RELATED"/>
    <property type="match status" value="1"/>
</dbReference>
<reference evidence="4" key="2">
    <citation type="submission" date="2023-01" db="EMBL/GenBank/DDBJ databases">
        <title>Draft genome sequence of Litoribrevibacter albus strain NBRC 110071.</title>
        <authorList>
            <person name="Sun Q."/>
            <person name="Mori K."/>
        </authorList>
    </citation>
    <scope>NUCLEOTIDE SEQUENCE</scope>
    <source>
        <strain evidence="4">NBRC 110071</strain>
    </source>
</reference>
<organism evidence="4 5">
    <name type="scientific">Litoribrevibacter albus</name>
    <dbReference type="NCBI Taxonomy" id="1473156"/>
    <lineage>
        <taxon>Bacteria</taxon>
        <taxon>Pseudomonadati</taxon>
        <taxon>Pseudomonadota</taxon>
        <taxon>Gammaproteobacteria</taxon>
        <taxon>Oceanospirillales</taxon>
        <taxon>Oceanospirillaceae</taxon>
        <taxon>Litoribrevibacter</taxon>
    </lineage>
</organism>
<dbReference type="InterPro" id="IPR050624">
    <property type="entry name" value="HTH-type_Tx_Regulator"/>
</dbReference>
<gene>
    <name evidence="4" type="ORF">GCM10007876_35780</name>
</gene>
<dbReference type="PROSITE" id="PS50977">
    <property type="entry name" value="HTH_TETR_2"/>
    <property type="match status" value="1"/>
</dbReference>
<dbReference type="AlphaFoldDB" id="A0AA37SCV1"/>
<evidence type="ECO:0000256" key="1">
    <source>
        <dbReference type="ARBA" id="ARBA00023125"/>
    </source>
</evidence>
<dbReference type="RefSeq" id="WP_284383343.1">
    <property type="nucleotide sequence ID" value="NZ_BSNM01000016.1"/>
</dbReference>
<feature type="domain" description="HTH tetR-type" evidence="3">
    <location>
        <begin position="10"/>
        <end position="70"/>
    </location>
</feature>
<reference evidence="4" key="1">
    <citation type="journal article" date="2014" name="Int. J. Syst. Evol. Microbiol.">
        <title>Complete genome sequence of Corynebacterium casei LMG S-19264T (=DSM 44701T), isolated from a smear-ripened cheese.</title>
        <authorList>
            <consortium name="US DOE Joint Genome Institute (JGI-PGF)"/>
            <person name="Walter F."/>
            <person name="Albersmeier A."/>
            <person name="Kalinowski J."/>
            <person name="Ruckert C."/>
        </authorList>
    </citation>
    <scope>NUCLEOTIDE SEQUENCE</scope>
    <source>
        <strain evidence="4">NBRC 110071</strain>
    </source>
</reference>
<dbReference type="Gene3D" id="1.10.357.10">
    <property type="entry name" value="Tetracycline Repressor, domain 2"/>
    <property type="match status" value="1"/>
</dbReference>
<sequence>MVKQKQKDSRFSKEHWIQKALEVLSQTGGAKIHIEKLAAKLGVTKGSFYWHFESRNDFVEQVLDYWEEKCTQVVIEYLNAQEHSSGKSLVKALIDYLHDNDLLAYEMPVRSWAVQESRVQKRVESVDTDRANFIQDKLVTAGIDAETAENFAHQFICFCVCHGFMLPPLSKEQHRAQLHWLAETCL</sequence>
<keyword evidence="1 2" id="KW-0238">DNA-binding</keyword>